<name>A0AAJ0F9Z9_9PEZI</name>
<comment type="caution">
    <text evidence="9">The sequence shown here is derived from an EMBL/GenBank/DDBJ whole genome shotgun (WGS) entry which is preliminary data.</text>
</comment>
<evidence type="ECO:0000256" key="4">
    <source>
        <dbReference type="ARBA" id="ARBA00023026"/>
    </source>
</evidence>
<dbReference type="PANTHER" id="PTHR33365">
    <property type="entry name" value="YALI0B05434P"/>
    <property type="match status" value="1"/>
</dbReference>
<keyword evidence="10" id="KW-1185">Reference proteome</keyword>
<organism evidence="9 10">
    <name type="scientific">Echria macrotheca</name>
    <dbReference type="NCBI Taxonomy" id="438768"/>
    <lineage>
        <taxon>Eukaryota</taxon>
        <taxon>Fungi</taxon>
        <taxon>Dikarya</taxon>
        <taxon>Ascomycota</taxon>
        <taxon>Pezizomycotina</taxon>
        <taxon>Sordariomycetes</taxon>
        <taxon>Sordariomycetidae</taxon>
        <taxon>Sordariales</taxon>
        <taxon>Schizotheciaceae</taxon>
        <taxon>Echria</taxon>
    </lineage>
</organism>
<dbReference type="EMBL" id="MU839837">
    <property type="protein sequence ID" value="KAK1753689.1"/>
    <property type="molecule type" value="Genomic_DNA"/>
</dbReference>
<evidence type="ECO:0000256" key="6">
    <source>
        <dbReference type="ARBA" id="ARBA00023180"/>
    </source>
</evidence>
<accession>A0AAJ0F9Z9</accession>
<evidence type="ECO:0000256" key="5">
    <source>
        <dbReference type="ARBA" id="ARBA00023136"/>
    </source>
</evidence>
<dbReference type="Pfam" id="PF11807">
    <property type="entry name" value="UstYa"/>
    <property type="match status" value="1"/>
</dbReference>
<keyword evidence="5" id="KW-0472">Membrane</keyword>
<comment type="similarity">
    <text evidence="7">Belongs to the ustYa family.</text>
</comment>
<evidence type="ECO:0000256" key="8">
    <source>
        <dbReference type="SAM" id="SignalP"/>
    </source>
</evidence>
<dbReference type="GO" id="GO:0016020">
    <property type="term" value="C:membrane"/>
    <property type="evidence" value="ECO:0007669"/>
    <property type="project" value="UniProtKB-SubCell"/>
</dbReference>
<dbReference type="PANTHER" id="PTHR33365:SF7">
    <property type="entry name" value="TAT PATHWAY SIGNAL SEQUENCE"/>
    <property type="match status" value="1"/>
</dbReference>
<evidence type="ECO:0000256" key="3">
    <source>
        <dbReference type="ARBA" id="ARBA00022989"/>
    </source>
</evidence>
<keyword evidence="3" id="KW-1133">Transmembrane helix</keyword>
<evidence type="ECO:0000256" key="1">
    <source>
        <dbReference type="ARBA" id="ARBA00004167"/>
    </source>
</evidence>
<reference evidence="9" key="1">
    <citation type="submission" date="2023-06" db="EMBL/GenBank/DDBJ databases">
        <title>Genome-scale phylogeny and comparative genomics of the fungal order Sordariales.</title>
        <authorList>
            <consortium name="Lawrence Berkeley National Laboratory"/>
            <person name="Hensen N."/>
            <person name="Bonometti L."/>
            <person name="Westerberg I."/>
            <person name="Brannstrom I.O."/>
            <person name="Guillou S."/>
            <person name="Cros-Aarteil S."/>
            <person name="Calhoun S."/>
            <person name="Haridas S."/>
            <person name="Kuo A."/>
            <person name="Mondo S."/>
            <person name="Pangilinan J."/>
            <person name="Riley R."/>
            <person name="Labutti K."/>
            <person name="Andreopoulos B."/>
            <person name="Lipzen A."/>
            <person name="Chen C."/>
            <person name="Yanf M."/>
            <person name="Daum C."/>
            <person name="Ng V."/>
            <person name="Clum A."/>
            <person name="Steindorff A."/>
            <person name="Ohm R."/>
            <person name="Martin F."/>
            <person name="Silar P."/>
            <person name="Natvig D."/>
            <person name="Lalanne C."/>
            <person name="Gautier V."/>
            <person name="Ament-Velasquez S.L."/>
            <person name="Kruys A."/>
            <person name="Hutchinson M.I."/>
            <person name="Powell A.J."/>
            <person name="Barry K."/>
            <person name="Miller A.N."/>
            <person name="Grigoriev I.V."/>
            <person name="Debuchy R."/>
            <person name="Gladieux P."/>
            <person name="Thoren M.H."/>
            <person name="Johannesson H."/>
        </authorList>
    </citation>
    <scope>NUCLEOTIDE SEQUENCE</scope>
    <source>
        <strain evidence="9">PSN4</strain>
    </source>
</reference>
<protein>
    <submittedName>
        <fullName evidence="9">Uncharacterized protein</fullName>
    </submittedName>
</protein>
<evidence type="ECO:0000313" key="10">
    <source>
        <dbReference type="Proteomes" id="UP001239445"/>
    </source>
</evidence>
<feature type="signal peptide" evidence="8">
    <location>
        <begin position="1"/>
        <end position="28"/>
    </location>
</feature>
<evidence type="ECO:0000313" key="9">
    <source>
        <dbReference type="EMBL" id="KAK1753689.1"/>
    </source>
</evidence>
<dbReference type="InterPro" id="IPR021765">
    <property type="entry name" value="UstYa-like"/>
</dbReference>
<dbReference type="AlphaFoldDB" id="A0AAJ0F9Z9"/>
<keyword evidence="4" id="KW-0843">Virulence</keyword>
<evidence type="ECO:0000256" key="7">
    <source>
        <dbReference type="ARBA" id="ARBA00035112"/>
    </source>
</evidence>
<keyword evidence="2" id="KW-0812">Transmembrane</keyword>
<keyword evidence="8" id="KW-0732">Signal</keyword>
<comment type="subcellular location">
    <subcellularLocation>
        <location evidence="1">Membrane</location>
        <topology evidence="1">Single-pass membrane protein</topology>
    </subcellularLocation>
</comment>
<sequence length="235" mass="26278">MLLVIHIAILTTWIAIAISLSAMRSCSGQRVYSPAQEALRFEAHVWEPSGASNPLYAGKPTEARDKAWTELLQYSSLRFTVEELEMIGPTRKDEGVKLPDGGYLGTLMVFHELHCVKHLRFYLYAAHYFPELTAEQTKARLVHLDHCLDILRVGAMCRGDTAPLTMRWGRSQPRPLANFSSAHSCVNWDSLNGWAQKRAVTHLFDPGYLRHPVLGNVFEGPDAELIGLIGAVEVP</sequence>
<proteinExistence type="inferred from homology"/>
<keyword evidence="6" id="KW-0325">Glycoprotein</keyword>
<gene>
    <name evidence="9" type="ORF">QBC47DRAFT_347704</name>
</gene>
<feature type="chain" id="PRO_5042615104" evidence="8">
    <location>
        <begin position="29"/>
        <end position="235"/>
    </location>
</feature>
<dbReference type="GO" id="GO:0043386">
    <property type="term" value="P:mycotoxin biosynthetic process"/>
    <property type="evidence" value="ECO:0007669"/>
    <property type="project" value="InterPro"/>
</dbReference>
<dbReference type="Proteomes" id="UP001239445">
    <property type="component" value="Unassembled WGS sequence"/>
</dbReference>
<evidence type="ECO:0000256" key="2">
    <source>
        <dbReference type="ARBA" id="ARBA00022692"/>
    </source>
</evidence>